<dbReference type="PROSITE" id="PS50067">
    <property type="entry name" value="KINESIN_MOTOR_2"/>
    <property type="match status" value="1"/>
</dbReference>
<keyword evidence="2 5" id="KW-0547">Nucleotide-binding</keyword>
<evidence type="ECO:0000256" key="5">
    <source>
        <dbReference type="PROSITE-ProRule" id="PRU00283"/>
    </source>
</evidence>
<feature type="coiled-coil region" evidence="6">
    <location>
        <begin position="518"/>
        <end position="545"/>
    </location>
</feature>
<proteinExistence type="inferred from homology"/>
<dbReference type="Gene3D" id="3.40.850.10">
    <property type="entry name" value="Kinesin motor domain"/>
    <property type="match status" value="1"/>
</dbReference>
<evidence type="ECO:0000313" key="9">
    <source>
        <dbReference type="EMBL" id="WQF77181.1"/>
    </source>
</evidence>
<dbReference type="Proteomes" id="UP001322277">
    <property type="component" value="Chromosome 2"/>
</dbReference>
<dbReference type="GO" id="GO:0007018">
    <property type="term" value="P:microtubule-based movement"/>
    <property type="evidence" value="ECO:0007669"/>
    <property type="project" value="InterPro"/>
</dbReference>
<protein>
    <submittedName>
        <fullName evidence="9">Kinesin-like protein</fullName>
    </submittedName>
</protein>
<dbReference type="GO" id="GO:0005871">
    <property type="term" value="C:kinesin complex"/>
    <property type="evidence" value="ECO:0007669"/>
    <property type="project" value="TreeGrafter"/>
</dbReference>
<evidence type="ECO:0000313" key="10">
    <source>
        <dbReference type="Proteomes" id="UP001322277"/>
    </source>
</evidence>
<evidence type="ECO:0000256" key="1">
    <source>
        <dbReference type="ARBA" id="ARBA00022701"/>
    </source>
</evidence>
<gene>
    <name evidence="9" type="ORF">CDEST_02195</name>
</gene>
<dbReference type="GeneID" id="87938698"/>
<dbReference type="InterPro" id="IPR001752">
    <property type="entry name" value="Kinesin_motor_dom"/>
</dbReference>
<dbReference type="AlphaFoldDB" id="A0AAX4I1D8"/>
<dbReference type="FunFam" id="3.40.850.10:FF:000091">
    <property type="entry name" value="Kinesin family protein"/>
    <property type="match status" value="1"/>
</dbReference>
<name>A0AAX4I1D8_9PEZI</name>
<evidence type="ECO:0000256" key="3">
    <source>
        <dbReference type="ARBA" id="ARBA00022840"/>
    </source>
</evidence>
<dbReference type="GO" id="GO:0005634">
    <property type="term" value="C:nucleus"/>
    <property type="evidence" value="ECO:0007669"/>
    <property type="project" value="TreeGrafter"/>
</dbReference>
<dbReference type="EMBL" id="CP137306">
    <property type="protein sequence ID" value="WQF77181.1"/>
    <property type="molecule type" value="Genomic_DNA"/>
</dbReference>
<dbReference type="InterPro" id="IPR027417">
    <property type="entry name" value="P-loop_NTPase"/>
</dbReference>
<comment type="similarity">
    <text evidence="5">Belongs to the TRAFAC class myosin-kinesin ATPase superfamily. Kinesin family.</text>
</comment>
<feature type="region of interest" description="Disordered" evidence="7">
    <location>
        <begin position="653"/>
        <end position="686"/>
    </location>
</feature>
<dbReference type="Pfam" id="PF00225">
    <property type="entry name" value="Kinesin"/>
    <property type="match status" value="1"/>
</dbReference>
<keyword evidence="6" id="KW-0175">Coiled coil</keyword>
<feature type="compositionally biased region" description="Polar residues" evidence="7">
    <location>
        <begin position="502"/>
        <end position="511"/>
    </location>
</feature>
<dbReference type="PANTHER" id="PTHR24115:SF1008">
    <property type="entry name" value="KINESIN-LIKE PROTEIN SUBITO"/>
    <property type="match status" value="1"/>
</dbReference>
<dbReference type="GO" id="GO:0003777">
    <property type="term" value="F:microtubule motor activity"/>
    <property type="evidence" value="ECO:0007669"/>
    <property type="project" value="InterPro"/>
</dbReference>
<dbReference type="RefSeq" id="XP_062774405.1">
    <property type="nucleotide sequence ID" value="XM_062918354.1"/>
</dbReference>
<evidence type="ECO:0000256" key="7">
    <source>
        <dbReference type="SAM" id="MobiDB-lite"/>
    </source>
</evidence>
<dbReference type="GO" id="GO:0005524">
    <property type="term" value="F:ATP binding"/>
    <property type="evidence" value="ECO:0007669"/>
    <property type="project" value="UniProtKB-UniRule"/>
</dbReference>
<dbReference type="SUPFAM" id="SSF52540">
    <property type="entry name" value="P-loop containing nucleoside triphosphate hydrolases"/>
    <property type="match status" value="1"/>
</dbReference>
<dbReference type="SMART" id="SM00129">
    <property type="entry name" value="KISc"/>
    <property type="match status" value="1"/>
</dbReference>
<keyword evidence="3 5" id="KW-0067">ATP-binding</keyword>
<feature type="region of interest" description="Disordered" evidence="7">
    <location>
        <begin position="469"/>
        <end position="513"/>
    </location>
</feature>
<keyword evidence="1" id="KW-0493">Microtubule</keyword>
<evidence type="ECO:0000256" key="6">
    <source>
        <dbReference type="SAM" id="Coils"/>
    </source>
</evidence>
<dbReference type="GO" id="GO:0016887">
    <property type="term" value="F:ATP hydrolysis activity"/>
    <property type="evidence" value="ECO:0007669"/>
    <property type="project" value="TreeGrafter"/>
</dbReference>
<dbReference type="InterPro" id="IPR036961">
    <property type="entry name" value="Kinesin_motor_dom_sf"/>
</dbReference>
<evidence type="ECO:0000256" key="2">
    <source>
        <dbReference type="ARBA" id="ARBA00022741"/>
    </source>
</evidence>
<feature type="domain" description="Kinesin motor" evidence="8">
    <location>
        <begin position="13"/>
        <end position="457"/>
    </location>
</feature>
<dbReference type="InterPro" id="IPR027640">
    <property type="entry name" value="Kinesin-like_fam"/>
</dbReference>
<organism evidence="9 10">
    <name type="scientific">Colletotrichum destructivum</name>
    <dbReference type="NCBI Taxonomy" id="34406"/>
    <lineage>
        <taxon>Eukaryota</taxon>
        <taxon>Fungi</taxon>
        <taxon>Dikarya</taxon>
        <taxon>Ascomycota</taxon>
        <taxon>Pezizomycotina</taxon>
        <taxon>Sordariomycetes</taxon>
        <taxon>Hypocreomycetidae</taxon>
        <taxon>Glomerellales</taxon>
        <taxon>Glomerellaceae</taxon>
        <taxon>Colletotrichum</taxon>
        <taxon>Colletotrichum destructivum species complex</taxon>
    </lineage>
</organism>
<dbReference type="KEGG" id="cdet:87938698"/>
<keyword evidence="10" id="KW-1185">Reference proteome</keyword>
<accession>A0AAX4I1D8</accession>
<dbReference type="PRINTS" id="PR00380">
    <property type="entry name" value="KINESINHEAVY"/>
</dbReference>
<dbReference type="GO" id="GO:0005874">
    <property type="term" value="C:microtubule"/>
    <property type="evidence" value="ECO:0007669"/>
    <property type="project" value="UniProtKB-KW"/>
</dbReference>
<dbReference type="PANTHER" id="PTHR24115">
    <property type="entry name" value="KINESIN-RELATED"/>
    <property type="match status" value="1"/>
</dbReference>
<feature type="binding site" evidence="5">
    <location>
        <begin position="108"/>
        <end position="115"/>
    </location>
    <ligand>
        <name>ATP</name>
        <dbReference type="ChEBI" id="CHEBI:30616"/>
    </ligand>
</feature>
<reference evidence="10" key="1">
    <citation type="journal article" date="2023" name="bioRxiv">
        <title>Complete genome of the Medicago anthracnose fungus, Colletotrichum destructivum, reveals a mini-chromosome-like region within a core chromosome.</title>
        <authorList>
            <person name="Lapalu N."/>
            <person name="Simon A."/>
            <person name="Lu A."/>
            <person name="Plaumann P.-L."/>
            <person name="Amselem J."/>
            <person name="Pigne S."/>
            <person name="Auger A."/>
            <person name="Koch C."/>
            <person name="Dallery J.-F."/>
            <person name="O'Connell R.J."/>
        </authorList>
    </citation>
    <scope>NUCLEOTIDE SEQUENCE [LARGE SCALE GENOMIC DNA]</scope>
    <source>
        <strain evidence="10">CBS 520.97</strain>
    </source>
</reference>
<dbReference type="GO" id="GO:0008017">
    <property type="term" value="F:microtubule binding"/>
    <property type="evidence" value="ECO:0007669"/>
    <property type="project" value="InterPro"/>
</dbReference>
<evidence type="ECO:0000259" key="8">
    <source>
        <dbReference type="PROSITE" id="PS50067"/>
    </source>
</evidence>
<sequence>MDSSSQQKSSANLFQVYLRLRPPPAGTASSDRFLDVEECDADTHPSHITLNPPNDRKRSTEKFAFTRVFEEDATQLDVFHCTGVASLVEGVLAPHGGHGTDALIATLGVTGSGKSHTILGSRSTRGMTQLALDVVFRSIGSNMYDSPSLEGSLQASDVSDATIISAPYFLETVFADFSSSRGGGSRAGTPMLGENYPTPTPRRILQRPSALPSAPDISSVNVSSDPESDYAVVLSMYEVYNDKIYDLLTPPIKSNATKEYRRRPLLFKSTEQSADRKMVAGLKKIACTNMKEAIMVLEAGLHERQVAGTGSNSVSSRSHGFFCVEVKKRAKVGRNRAWAGSNLTIVDLAGSERARDAKTQGATLAEAGKINESLMYLGQCLQAQSGMGNSSKPTVMPFRQCKMTELLFSNSFSATSSAGVVPRRNAQRGVMIVTADAHGDVNATSQILRYSALAREVTIPRIPSITSTLLADTPAPSHPSSGMKSPDLLPQRRGYFAHGSSGHRNFSPSSDNGDRVLMEHAALEIARMQEEITNLHIELDSEREARVSTEAHLLSMEDRLLELEQTVREDCMAEFDARFEMELARWKATLAAEQEKGEEHWDRKMELFEKGLGVTLAEDDNVGEDKENLLVEDLEDENERLRRENEILRRELAARSPTKRKPLRERDDFGGPKAGAGPAVSNLGRKMEQLRVSNETPAINGNTGSPKKIRKLATKRWDTVTDDEF</sequence>
<evidence type="ECO:0000256" key="4">
    <source>
        <dbReference type="ARBA" id="ARBA00023175"/>
    </source>
</evidence>
<keyword evidence="4 5" id="KW-0505">Motor protein</keyword>